<feature type="compositionally biased region" description="Acidic residues" evidence="11">
    <location>
        <begin position="700"/>
        <end position="714"/>
    </location>
</feature>
<feature type="transmembrane region" description="Helical" evidence="12">
    <location>
        <begin position="146"/>
        <end position="165"/>
    </location>
</feature>
<keyword evidence="17" id="KW-1185">Reference proteome</keyword>
<feature type="compositionally biased region" description="Basic and acidic residues" evidence="11">
    <location>
        <begin position="690"/>
        <end position="699"/>
    </location>
</feature>
<dbReference type="EMBL" id="CAJFCV020000005">
    <property type="protein sequence ID" value="CAG9126278.1"/>
    <property type="molecule type" value="Genomic_DNA"/>
</dbReference>
<evidence type="ECO:0000313" key="15">
    <source>
        <dbReference type="EMBL" id="CAG9126278.1"/>
    </source>
</evidence>
<evidence type="ECO:0000256" key="6">
    <source>
        <dbReference type="ARBA" id="ARBA00023136"/>
    </source>
</evidence>
<dbReference type="EMBL" id="CAJFDI010000005">
    <property type="protein sequence ID" value="CAD5232983.1"/>
    <property type="molecule type" value="Genomic_DNA"/>
</dbReference>
<evidence type="ECO:0000256" key="12">
    <source>
        <dbReference type="SAM" id="Phobius"/>
    </source>
</evidence>
<keyword evidence="3 10" id="KW-0812">Transmembrane</keyword>
<evidence type="ECO:0000256" key="3">
    <source>
        <dbReference type="ARBA" id="ARBA00022692"/>
    </source>
</evidence>
<feature type="transmembrane region" description="Helical" evidence="12">
    <location>
        <begin position="228"/>
        <end position="254"/>
    </location>
</feature>
<evidence type="ECO:0000313" key="18">
    <source>
        <dbReference type="WBParaSite" id="BXY_0539500.1"/>
    </source>
</evidence>
<feature type="compositionally biased region" description="Low complexity" evidence="11">
    <location>
        <begin position="907"/>
        <end position="918"/>
    </location>
</feature>
<accession>A0A1I7RXC9</accession>
<dbReference type="Gene3D" id="1.20.1070.10">
    <property type="entry name" value="Rhodopsin 7-helix transmembrane proteins"/>
    <property type="match status" value="2"/>
</dbReference>
<dbReference type="GO" id="GO:0001591">
    <property type="term" value="F:dopamine neurotransmitter receptor activity, coupled via Gi/Go"/>
    <property type="evidence" value="ECO:0007669"/>
    <property type="project" value="TreeGrafter"/>
</dbReference>
<evidence type="ECO:0000256" key="5">
    <source>
        <dbReference type="ARBA" id="ARBA00023040"/>
    </source>
</evidence>
<feature type="region of interest" description="Disordered" evidence="11">
    <location>
        <begin position="1044"/>
        <end position="1104"/>
    </location>
</feature>
<feature type="transmembrane region" description="Helical" evidence="12">
    <location>
        <begin position="1390"/>
        <end position="1409"/>
    </location>
</feature>
<dbReference type="Pfam" id="PF00001">
    <property type="entry name" value="7tm_1"/>
    <property type="match status" value="2"/>
</dbReference>
<feature type="transmembrane region" description="Helical" evidence="12">
    <location>
        <begin position="104"/>
        <end position="126"/>
    </location>
</feature>
<feature type="region of interest" description="Disordered" evidence="11">
    <location>
        <begin position="429"/>
        <end position="459"/>
    </location>
</feature>
<feature type="transmembrane region" description="Helical" evidence="12">
    <location>
        <begin position="1429"/>
        <end position="1450"/>
    </location>
</feature>
<feature type="region of interest" description="Disordered" evidence="11">
    <location>
        <begin position="337"/>
        <end position="361"/>
    </location>
</feature>
<evidence type="ECO:0000256" key="8">
    <source>
        <dbReference type="ARBA" id="ARBA00023170"/>
    </source>
</evidence>
<feature type="region of interest" description="Disordered" evidence="11">
    <location>
        <begin position="593"/>
        <end position="631"/>
    </location>
</feature>
<evidence type="ECO:0000313" key="17">
    <source>
        <dbReference type="Proteomes" id="UP000659654"/>
    </source>
</evidence>
<evidence type="ECO:0000256" key="10">
    <source>
        <dbReference type="RuleBase" id="RU000688"/>
    </source>
</evidence>
<dbReference type="OrthoDB" id="6358729at2759"/>
<gene>
    <name evidence="14" type="ORF">BXYJ_LOCUS13074</name>
</gene>
<evidence type="ECO:0000256" key="4">
    <source>
        <dbReference type="ARBA" id="ARBA00022989"/>
    </source>
</evidence>
<sequence length="1476" mass="163385">MAPAGAMAPTRANRTADLSGLLLEQAHELFAEALTSTVPSTPLATAAPSPFDTTLPPEPVVERTAAMFVYALFLVLIPTATILGNALVILSVLRFKALHSAINFLILGLAVADLFVAVFVMPYAVYVYIQGGNWFLGNLMCDIYNASDVACSTASIFLLAVISFDRYRAVSRPIQYSRQSQNIRRVIVILVLIWVVSLALASPIVLGLNHRPPDASPYECRFYNPEFSVGSSIVSFIVPCIIVLFVYIRIMMALRKREKAAKMRRLASQQQDNRNDGSTDEVDAGQIVAAPAVNLLMLALPSMQRRMRRFERHRSALQQAGELFKVQAWMRPMVRRHGAKKGGEHAKRAELPQPDPATRNPLPALTLAAPAKKLSTRAPSSVLSSQSALLQMAEMSTNAVGVATLDPEAAATQQQSVRRCRFADEQNVKEYEVEEASEQEENEEEDESDEDESDSDDSMDEFHASARNLFARVGCGVANMSKLTDAAISVIGARPRLSLAEPTLRKLIPPSRRTLQTPETPNRRKSGIPQFEPIEVCSPQTLGLASLMPLLATGSLRRCSDSVSQMRTNSCRVPSPNQLSPNDIDLKRQALRPSSANPLSPPSVGSTMTPRPTPTGSFISREGSSPEVPDRPLVEDEQVVDHVRFHMSENEEGLVEFKCEEYVATEAEEEVVAEEEKGRVLEESLDEQDAETHQEYKEQLEDEENASETEEEEDLSPRAFSDERVRRLIDDDEKKLSHDSTHLQASEALVILRDHHSPAPSTNLPSTLEMTAKKRDPQIEGAQELKSPACDMSHSTSNDRTTIETPSSYEPEEEEPNGLKLSARSAQRHREEIWKARMVFFQTGPQPILNARSPLMLRRFVCDPLNDPLEERERLLKLVDNSTRHSVDDASNTLRHSDTNDHDVGNSSSPLSSSDSLSDNIHVVTNDFVSEAPTSMSRKSSEYESQHTNGTHPGHPHNTYHSRNRRLSRESSLLRNPMKRFKSLHVSPRNIALPTVDIARPADIWRHFSRRSPRIFGPQSTPSPKIMQKKYSYAEEGLFGTTTPLLDAGRRKSDTSAFAQTPPNGAPEGLGAWVTEEGEPQRNIEETEEVAEPPKLPLSPKSPAKRFEGALTSAVLGEDMDYVDVDSMQGSLTGAYAKPPPIALYSQETTSSATDLREEKIQEAAIEEEPANPPNMVSNDEHSALNDATIATDSGLGPDSREHNEVVITNLNAMEAAETPRKISKSKRHEEAGSPTVTFKIPGKHREKSSRNDRPMKRLSSAAQIYENKRTVDKNVDQEADLKHKRSFSQRLRGSLGAVVGPTNSRSEHSMDSCYSSSQSQGTNTTVGAGNSSGSKESKKGKVLANSKANGSTTELAVRMVKKAINRKESSLKRKVNKAQRKEKRATKTLGIVVGIFLICWVPFFFINILSGICIKLNIESCQVGFGPFFYATWIGYMNSFMNPVIYTIFNTEFRRAFKSLLLGKSNNRRNRGHPV</sequence>
<reference evidence="15" key="2">
    <citation type="submission" date="2020-08" db="EMBL/GenBank/DDBJ databases">
        <authorList>
            <person name="Kikuchi T."/>
        </authorList>
    </citation>
    <scope>NUCLEOTIDE SEQUENCE</scope>
    <source>
        <strain evidence="14">Ka4C1</strain>
    </source>
</reference>
<dbReference type="PROSITE" id="PS00237">
    <property type="entry name" value="G_PROTEIN_RECEP_F1_1"/>
    <property type="match status" value="1"/>
</dbReference>
<dbReference type="WBParaSite" id="BXY_0539500.1">
    <property type="protein sequence ID" value="BXY_0539500.1"/>
    <property type="gene ID" value="BXY_0539500"/>
</dbReference>
<dbReference type="Proteomes" id="UP000095284">
    <property type="component" value="Unplaced"/>
</dbReference>
<feature type="region of interest" description="Disordered" evidence="11">
    <location>
        <begin position="883"/>
        <end position="918"/>
    </location>
</feature>
<feature type="transmembrane region" description="Helical" evidence="12">
    <location>
        <begin position="186"/>
        <end position="208"/>
    </location>
</feature>
<evidence type="ECO:0000256" key="9">
    <source>
        <dbReference type="ARBA" id="ARBA00023224"/>
    </source>
</evidence>
<dbReference type="Proteomes" id="UP000582659">
    <property type="component" value="Unassembled WGS sequence"/>
</dbReference>
<evidence type="ECO:0000259" key="13">
    <source>
        <dbReference type="PROSITE" id="PS50262"/>
    </source>
</evidence>
<feature type="domain" description="G-protein coupled receptors family 1 profile" evidence="13">
    <location>
        <begin position="1358"/>
        <end position="1447"/>
    </location>
</feature>
<protein>
    <submittedName>
        <fullName evidence="14">(pine wood nematode) hypothetical protein</fullName>
    </submittedName>
</protein>
<feature type="compositionally biased region" description="Acidic residues" evidence="11">
    <location>
        <begin position="432"/>
        <end position="459"/>
    </location>
</feature>
<reference evidence="18" key="1">
    <citation type="submission" date="2016-11" db="UniProtKB">
        <authorList>
            <consortium name="WormBaseParasite"/>
        </authorList>
    </citation>
    <scope>IDENTIFICATION</scope>
</reference>
<dbReference type="PRINTS" id="PR00237">
    <property type="entry name" value="GPCRRHODOPSN"/>
</dbReference>
<organism evidence="16 18">
    <name type="scientific">Bursaphelenchus xylophilus</name>
    <name type="common">Pinewood nematode worm</name>
    <name type="synonym">Aphelenchoides xylophilus</name>
    <dbReference type="NCBI Taxonomy" id="6326"/>
    <lineage>
        <taxon>Eukaryota</taxon>
        <taxon>Metazoa</taxon>
        <taxon>Ecdysozoa</taxon>
        <taxon>Nematoda</taxon>
        <taxon>Chromadorea</taxon>
        <taxon>Rhabditida</taxon>
        <taxon>Tylenchina</taxon>
        <taxon>Tylenchomorpha</taxon>
        <taxon>Aphelenchoidea</taxon>
        <taxon>Aphelenchoididae</taxon>
        <taxon>Bursaphelenchus</taxon>
    </lineage>
</organism>
<dbReference type="SUPFAM" id="SSF81321">
    <property type="entry name" value="Family A G protein-coupled receptor-like"/>
    <property type="match status" value="2"/>
</dbReference>
<dbReference type="SMR" id="A0A1I7RXC9"/>
<dbReference type="PROSITE" id="PS50262">
    <property type="entry name" value="G_PROTEIN_RECEP_F1_2"/>
    <property type="match status" value="2"/>
</dbReference>
<feature type="region of interest" description="Disordered" evidence="11">
    <location>
        <begin position="783"/>
        <end position="820"/>
    </location>
</feature>
<proteinExistence type="inferred from homology"/>
<feature type="region of interest" description="Disordered" evidence="11">
    <location>
        <begin position="1210"/>
        <end position="1348"/>
    </location>
</feature>
<name>A0A1I7RXC9_BURXY</name>
<dbReference type="Proteomes" id="UP000659654">
    <property type="component" value="Unassembled WGS sequence"/>
</dbReference>
<evidence type="ECO:0000313" key="14">
    <source>
        <dbReference type="EMBL" id="CAD5232983.1"/>
    </source>
</evidence>
<dbReference type="GO" id="GO:0045202">
    <property type="term" value="C:synapse"/>
    <property type="evidence" value="ECO:0007669"/>
    <property type="project" value="GOC"/>
</dbReference>
<comment type="similarity">
    <text evidence="10">Belongs to the G-protein coupled receptor 1 family.</text>
</comment>
<keyword evidence="4 12" id="KW-1133">Transmembrane helix</keyword>
<dbReference type="PANTHER" id="PTHR24248:SF125">
    <property type="entry name" value="DOPAMINE D2-LIKE RECEPTOR"/>
    <property type="match status" value="1"/>
</dbReference>
<feature type="domain" description="G-protein coupled receptors family 1 profile" evidence="13">
    <location>
        <begin position="84"/>
        <end position="301"/>
    </location>
</feature>
<keyword evidence="7" id="KW-1015">Disulfide bond</keyword>
<feature type="region of interest" description="Disordered" evidence="11">
    <location>
        <begin position="668"/>
        <end position="722"/>
    </location>
</feature>
<feature type="compositionally biased region" description="Basic and acidic residues" evidence="11">
    <location>
        <begin position="1267"/>
        <end position="1282"/>
    </location>
</feature>
<keyword evidence="9 10" id="KW-0807">Transducer</keyword>
<keyword evidence="5 10" id="KW-0297">G-protein coupled receptor</keyword>
<evidence type="ECO:0000256" key="7">
    <source>
        <dbReference type="ARBA" id="ARBA00023157"/>
    </source>
</evidence>
<feature type="compositionally biased region" description="Polar residues" evidence="11">
    <location>
        <begin position="593"/>
        <end position="618"/>
    </location>
</feature>
<feature type="transmembrane region" description="Helical" evidence="12">
    <location>
        <begin position="67"/>
        <end position="92"/>
    </location>
</feature>
<dbReference type="InterPro" id="IPR000276">
    <property type="entry name" value="GPCR_Rhodpsn"/>
</dbReference>
<evidence type="ECO:0000256" key="1">
    <source>
        <dbReference type="ARBA" id="ARBA00004651"/>
    </source>
</evidence>
<comment type="subcellular location">
    <subcellularLocation>
        <location evidence="1">Cell membrane</location>
        <topology evidence="1">Multi-pass membrane protein</topology>
    </subcellularLocation>
</comment>
<feature type="region of interest" description="Disordered" evidence="11">
    <location>
        <begin position="930"/>
        <end position="967"/>
    </location>
</feature>
<evidence type="ECO:0000256" key="2">
    <source>
        <dbReference type="ARBA" id="ARBA00022475"/>
    </source>
</evidence>
<keyword evidence="2" id="KW-1003">Cell membrane</keyword>
<feature type="compositionally biased region" description="Basic and acidic residues" evidence="11">
    <location>
        <begin position="895"/>
        <end position="904"/>
    </location>
</feature>
<feature type="compositionally biased region" description="Basic residues" evidence="11">
    <location>
        <begin position="954"/>
        <end position="966"/>
    </location>
</feature>
<dbReference type="InterPro" id="IPR017452">
    <property type="entry name" value="GPCR_Rhodpsn_7TM"/>
</dbReference>
<evidence type="ECO:0000313" key="16">
    <source>
        <dbReference type="Proteomes" id="UP000095284"/>
    </source>
</evidence>
<evidence type="ECO:0000256" key="11">
    <source>
        <dbReference type="SAM" id="MobiDB-lite"/>
    </source>
</evidence>
<dbReference type="GO" id="GO:0004930">
    <property type="term" value="F:G protein-coupled receptor activity"/>
    <property type="evidence" value="ECO:0007669"/>
    <property type="project" value="UniProtKB-KW"/>
</dbReference>
<keyword evidence="6 12" id="KW-0472">Membrane</keyword>
<feature type="compositionally biased region" description="Basic and acidic residues" evidence="11">
    <location>
        <begin position="341"/>
        <end position="350"/>
    </location>
</feature>
<dbReference type="GO" id="GO:0005886">
    <property type="term" value="C:plasma membrane"/>
    <property type="evidence" value="ECO:0007669"/>
    <property type="project" value="UniProtKB-SubCell"/>
</dbReference>
<keyword evidence="8 10" id="KW-0675">Receptor</keyword>
<dbReference type="PANTHER" id="PTHR24248">
    <property type="entry name" value="ADRENERGIC RECEPTOR-RELATED G-PROTEIN COUPLED RECEPTOR"/>
    <property type="match status" value="1"/>
</dbReference>